<proteinExistence type="predicted"/>
<organism evidence="1 2">
    <name type="scientific">Cylindrotheca closterium</name>
    <dbReference type="NCBI Taxonomy" id="2856"/>
    <lineage>
        <taxon>Eukaryota</taxon>
        <taxon>Sar</taxon>
        <taxon>Stramenopiles</taxon>
        <taxon>Ochrophyta</taxon>
        <taxon>Bacillariophyta</taxon>
        <taxon>Bacillariophyceae</taxon>
        <taxon>Bacillariophycidae</taxon>
        <taxon>Bacillariales</taxon>
        <taxon>Bacillariaceae</taxon>
        <taxon>Cylindrotheca</taxon>
    </lineage>
</organism>
<dbReference type="EMBL" id="CAKOGP040002362">
    <property type="protein sequence ID" value="CAJ1968099.1"/>
    <property type="molecule type" value="Genomic_DNA"/>
</dbReference>
<gene>
    <name evidence="1" type="ORF">CYCCA115_LOCUS23083</name>
</gene>
<comment type="caution">
    <text evidence="1">The sequence shown here is derived from an EMBL/GenBank/DDBJ whole genome shotgun (WGS) entry which is preliminary data.</text>
</comment>
<accession>A0AAD2GAX6</accession>
<dbReference type="AlphaFoldDB" id="A0AAD2GAX6"/>
<sequence>MTSFETNSPFSYVQQGKDILHEIVFYLPGEDGADRERKAKVPIYLGNTKNLESFCTMFLSFKNLCKHWSLTGNTNAVGALKFALFE</sequence>
<dbReference type="Proteomes" id="UP001295423">
    <property type="component" value="Unassembled WGS sequence"/>
</dbReference>
<name>A0AAD2GAX6_9STRA</name>
<evidence type="ECO:0000313" key="1">
    <source>
        <dbReference type="EMBL" id="CAJ1968099.1"/>
    </source>
</evidence>
<reference evidence="1" key="1">
    <citation type="submission" date="2023-08" db="EMBL/GenBank/DDBJ databases">
        <authorList>
            <person name="Audoor S."/>
            <person name="Bilcke G."/>
        </authorList>
    </citation>
    <scope>NUCLEOTIDE SEQUENCE</scope>
</reference>
<protein>
    <submittedName>
        <fullName evidence="1">Uncharacterized protein</fullName>
    </submittedName>
</protein>
<keyword evidence="2" id="KW-1185">Reference proteome</keyword>
<evidence type="ECO:0000313" key="2">
    <source>
        <dbReference type="Proteomes" id="UP001295423"/>
    </source>
</evidence>